<proteinExistence type="predicted"/>
<evidence type="ECO:0000313" key="1">
    <source>
        <dbReference type="EMBL" id="RFU95930.1"/>
    </source>
</evidence>
<organism evidence="1 2">
    <name type="scientific">Sphaerochaeta halotolerans</name>
    <dbReference type="NCBI Taxonomy" id="2293840"/>
    <lineage>
        <taxon>Bacteria</taxon>
        <taxon>Pseudomonadati</taxon>
        <taxon>Spirochaetota</taxon>
        <taxon>Spirochaetia</taxon>
        <taxon>Spirochaetales</taxon>
        <taxon>Sphaerochaetaceae</taxon>
        <taxon>Sphaerochaeta</taxon>
    </lineage>
</organism>
<keyword evidence="2" id="KW-1185">Reference proteome</keyword>
<evidence type="ECO:0000313" key="2">
    <source>
        <dbReference type="Proteomes" id="UP000264002"/>
    </source>
</evidence>
<protein>
    <submittedName>
        <fullName evidence="1">Uncharacterized protein</fullName>
    </submittedName>
</protein>
<name>A0A372ML73_9SPIR</name>
<reference evidence="1 2" key="2">
    <citation type="submission" date="2018-09" db="EMBL/GenBank/DDBJ databases">
        <title>Genome of Sphaerochaeta halotolerans strain 4-11.</title>
        <authorList>
            <person name="Nazina T.N."/>
            <person name="Sokolova D.S."/>
        </authorList>
    </citation>
    <scope>NUCLEOTIDE SEQUENCE [LARGE SCALE GENOMIC DNA]</scope>
    <source>
        <strain evidence="1 2">4-11</strain>
    </source>
</reference>
<dbReference type="AlphaFoldDB" id="A0A372ML73"/>
<dbReference type="EMBL" id="QUWK01000002">
    <property type="protein sequence ID" value="RFU95930.1"/>
    <property type="molecule type" value="Genomic_DNA"/>
</dbReference>
<gene>
    <name evidence="1" type="ORF">DYP60_02700</name>
</gene>
<dbReference type="Proteomes" id="UP000264002">
    <property type="component" value="Unassembled WGS sequence"/>
</dbReference>
<accession>A0A372ML73</accession>
<comment type="caution">
    <text evidence="1">The sequence shown here is derived from an EMBL/GenBank/DDBJ whole genome shotgun (WGS) entry which is preliminary data.</text>
</comment>
<sequence>MVEVETKMGIMRFSAISTYRFLLSSRGEQQLHFETEDSGIASWELFENPDPGDAGVFRYTILE</sequence>
<reference evidence="2" key="1">
    <citation type="submission" date="2018-08" db="EMBL/GenBank/DDBJ databases">
        <authorList>
            <person name="Grouzdev D.S."/>
            <person name="Krutkina M.S."/>
        </authorList>
    </citation>
    <scope>NUCLEOTIDE SEQUENCE [LARGE SCALE GENOMIC DNA]</scope>
    <source>
        <strain evidence="2">4-11</strain>
    </source>
</reference>